<gene>
    <name evidence="1" type="ORF">BEI59_14130</name>
    <name evidence="2" type="ORF">BEI63_16355</name>
</gene>
<comment type="caution">
    <text evidence="1">The sequence shown here is derived from an EMBL/GenBank/DDBJ whole genome shotgun (WGS) entry which is preliminary data.</text>
</comment>
<evidence type="ECO:0000313" key="3">
    <source>
        <dbReference type="Proteomes" id="UP000094271"/>
    </source>
</evidence>
<dbReference type="Proteomes" id="UP000094271">
    <property type="component" value="Unassembled WGS sequence"/>
</dbReference>
<dbReference type="EMBL" id="MEHD01000025">
    <property type="protein sequence ID" value="ODR54522.1"/>
    <property type="molecule type" value="Genomic_DNA"/>
</dbReference>
<reference evidence="1 3" key="2">
    <citation type="submission" date="2016-08" db="EMBL/GenBank/DDBJ databases">
        <authorList>
            <person name="Seilhamer J.J."/>
        </authorList>
    </citation>
    <scope>NUCLEOTIDE SEQUENCE [LARGE SCALE GENOMIC DNA]</scope>
    <source>
        <strain evidence="1 3">NML150140-1</strain>
    </source>
</reference>
<reference evidence="2 4" key="1">
    <citation type="submission" date="2016-08" db="EMBL/GenBank/DDBJ databases">
        <title>Characterization of Isolates of Eisenbergiella tayi Derived from Blood Cultures, Using Whole Genome Sequencing.</title>
        <authorList>
            <person name="Bernier A.-M."/>
            <person name="Burdz T."/>
            <person name="Wiebe D."/>
            <person name="Bernard K."/>
        </authorList>
    </citation>
    <scope>NUCLEOTIDE SEQUENCE [LARGE SCALE GENOMIC DNA]</scope>
    <source>
        <strain evidence="2 4">NML120146</strain>
    </source>
</reference>
<evidence type="ECO:0000313" key="4">
    <source>
        <dbReference type="Proteomes" id="UP000094869"/>
    </source>
</evidence>
<organism evidence="1 3">
    <name type="scientific">Eisenbergiella tayi</name>
    <dbReference type="NCBI Taxonomy" id="1432052"/>
    <lineage>
        <taxon>Bacteria</taxon>
        <taxon>Bacillati</taxon>
        <taxon>Bacillota</taxon>
        <taxon>Clostridia</taxon>
        <taxon>Lachnospirales</taxon>
        <taxon>Lachnospiraceae</taxon>
        <taxon>Eisenbergiella</taxon>
    </lineage>
</organism>
<dbReference type="EMBL" id="MEHA01000009">
    <property type="protein sequence ID" value="ODR51382.1"/>
    <property type="molecule type" value="Genomic_DNA"/>
</dbReference>
<keyword evidence="4" id="KW-1185">Reference proteome</keyword>
<evidence type="ECO:0000313" key="1">
    <source>
        <dbReference type="EMBL" id="ODR51382.1"/>
    </source>
</evidence>
<evidence type="ECO:0000313" key="2">
    <source>
        <dbReference type="EMBL" id="ODR54522.1"/>
    </source>
</evidence>
<sequence length="64" mass="7320">MAVNCGNKMVRNCPFFCLALRAQRFRRQRPGSGREKQEGPEEIVDPAKSPALCFFALLRHKITK</sequence>
<accession>A0A1E3UHP0</accession>
<dbReference type="AlphaFoldDB" id="A0A1E3UHP0"/>
<protein>
    <submittedName>
        <fullName evidence="1">Uncharacterized protein</fullName>
    </submittedName>
</protein>
<proteinExistence type="predicted"/>
<dbReference type="Proteomes" id="UP000094869">
    <property type="component" value="Unassembled WGS sequence"/>
</dbReference>
<name>A0A1E3UHP0_9FIRM</name>